<dbReference type="Gene3D" id="3.30.565.10">
    <property type="entry name" value="Histidine kinase-like ATPase, C-terminal domain"/>
    <property type="match status" value="1"/>
</dbReference>
<dbReference type="PROSITE" id="PS50885">
    <property type="entry name" value="HAMP"/>
    <property type="match status" value="1"/>
</dbReference>
<keyword evidence="6" id="KW-0547">Nucleotide-binding</keyword>
<comment type="subcellular location">
    <subcellularLocation>
        <location evidence="2">Membrane</location>
    </subcellularLocation>
</comment>
<keyword evidence="5" id="KW-0808">Transferase</keyword>
<accession>A0ABU0YTW8</accession>
<evidence type="ECO:0000256" key="3">
    <source>
        <dbReference type="ARBA" id="ARBA00012438"/>
    </source>
</evidence>
<feature type="domain" description="HAMP" evidence="10">
    <location>
        <begin position="306"/>
        <end position="359"/>
    </location>
</feature>
<dbReference type="InterPro" id="IPR003594">
    <property type="entry name" value="HATPase_dom"/>
</dbReference>
<reference evidence="12" key="1">
    <citation type="submission" date="2023-08" db="EMBL/GenBank/DDBJ databases">
        <title>Rhodospirillaceae gen. nov., a novel taxon isolated from the Yangtze River Yuezi River estuary sludge.</title>
        <authorList>
            <person name="Ruan L."/>
        </authorList>
    </citation>
    <scope>NUCLEOTIDE SEQUENCE [LARGE SCALE GENOMIC DNA]</scope>
    <source>
        <strain evidence="12">R-7</strain>
    </source>
</reference>
<keyword evidence="8" id="KW-0067">ATP-binding</keyword>
<dbReference type="PANTHER" id="PTHR41523">
    <property type="entry name" value="TWO-COMPONENT SYSTEM SENSOR PROTEIN"/>
    <property type="match status" value="1"/>
</dbReference>
<evidence type="ECO:0000256" key="1">
    <source>
        <dbReference type="ARBA" id="ARBA00000085"/>
    </source>
</evidence>
<feature type="domain" description="Histidine kinase" evidence="9">
    <location>
        <begin position="374"/>
        <end position="568"/>
    </location>
</feature>
<dbReference type="InterPro" id="IPR005467">
    <property type="entry name" value="His_kinase_dom"/>
</dbReference>
<dbReference type="SMART" id="SM00387">
    <property type="entry name" value="HATPase_c"/>
    <property type="match status" value="1"/>
</dbReference>
<dbReference type="InterPro" id="IPR036890">
    <property type="entry name" value="HATPase_C_sf"/>
</dbReference>
<dbReference type="EMBL" id="JAUYVI010000009">
    <property type="protein sequence ID" value="MDQ7251162.1"/>
    <property type="molecule type" value="Genomic_DNA"/>
</dbReference>
<name>A0ABU0YTW8_9PROT</name>
<dbReference type="PROSITE" id="PS50109">
    <property type="entry name" value="HIS_KIN"/>
    <property type="match status" value="1"/>
</dbReference>
<keyword evidence="12" id="KW-1185">Reference proteome</keyword>
<sequence>MIRQFLGPLRRRLLLVFFIVLAVPTAFGIVAAVDHFQGQMDQARRSTERYATLASNNETNLLWQSQRIVDDLAHDPAIRNVISGAGNFDECEATLKKAIDPYPAYAVASVLTPGGEALCRSTGNRAKSNAANQEWFKEAISAGRSVLSGYTFAQTLNEPVLAFGMPVSNAQGKVIAVLGLGIRLRWLAASGQEPGLPPEASVDLLDKTGRPLVISDADRGSGGLPDDAYLGRVITGGALTFEAVGRDGVQRYYAVHPIAGGSLYILLGQPTRTLIAPLQRDLAIQIATLTLVVLGGLAAALIGSQLLVTRWIARLTEEARAITLGEVPQTYNFSGAPTEIRELNDTLMTMAAKIKAREAELSESVSQKQMMLREIHHRVKNNLQTVTSLLNLYARIPRGEAIKQAFADVQTRINTLALVHRHLYESQDLREIDLAAFMSNLVRLIQDGSGVPTRRVRLKVDIPPITLSGDRAVPLALLTTEILTNAFKHAFPDHRAGNILVQIRAEPDGKAVLTIADDGVGTAEPEAVPGAKTMGQNLIGAFTRQLGGKLTASGPPGTMMTLEFDLEPKPAEPIEPAGAENAA</sequence>
<dbReference type="SUPFAM" id="SSF55874">
    <property type="entry name" value="ATPase domain of HSP90 chaperone/DNA topoisomerase II/histidine kinase"/>
    <property type="match status" value="1"/>
</dbReference>
<keyword evidence="4" id="KW-0597">Phosphoprotein</keyword>
<dbReference type="Proteomes" id="UP001230156">
    <property type="component" value="Unassembled WGS sequence"/>
</dbReference>
<evidence type="ECO:0000259" key="10">
    <source>
        <dbReference type="PROSITE" id="PS50885"/>
    </source>
</evidence>
<evidence type="ECO:0000259" key="9">
    <source>
        <dbReference type="PROSITE" id="PS50109"/>
    </source>
</evidence>
<comment type="caution">
    <text evidence="11">The sequence shown here is derived from an EMBL/GenBank/DDBJ whole genome shotgun (WGS) entry which is preliminary data.</text>
</comment>
<protein>
    <recommendedName>
        <fullName evidence="3">histidine kinase</fullName>
        <ecNumber evidence="3">2.7.13.3</ecNumber>
    </recommendedName>
</protein>
<dbReference type="InterPro" id="IPR011495">
    <property type="entry name" value="Sig_transdc_His_kin_sub2_dim/P"/>
</dbReference>
<dbReference type="Gene3D" id="3.30.450.20">
    <property type="entry name" value="PAS domain"/>
    <property type="match status" value="2"/>
</dbReference>
<evidence type="ECO:0000256" key="7">
    <source>
        <dbReference type="ARBA" id="ARBA00022777"/>
    </source>
</evidence>
<dbReference type="RefSeq" id="WP_379961257.1">
    <property type="nucleotide sequence ID" value="NZ_JAUYVI010000009.1"/>
</dbReference>
<dbReference type="CDD" id="cd12914">
    <property type="entry name" value="PDC1_DGC_like"/>
    <property type="match status" value="1"/>
</dbReference>
<evidence type="ECO:0000256" key="5">
    <source>
        <dbReference type="ARBA" id="ARBA00022679"/>
    </source>
</evidence>
<evidence type="ECO:0000313" key="11">
    <source>
        <dbReference type="EMBL" id="MDQ7251162.1"/>
    </source>
</evidence>
<evidence type="ECO:0000256" key="8">
    <source>
        <dbReference type="ARBA" id="ARBA00022840"/>
    </source>
</evidence>
<keyword evidence="7 11" id="KW-0418">Kinase</keyword>
<evidence type="ECO:0000256" key="4">
    <source>
        <dbReference type="ARBA" id="ARBA00022553"/>
    </source>
</evidence>
<evidence type="ECO:0000256" key="6">
    <source>
        <dbReference type="ARBA" id="ARBA00022741"/>
    </source>
</evidence>
<proteinExistence type="predicted"/>
<dbReference type="InterPro" id="IPR003660">
    <property type="entry name" value="HAMP_dom"/>
</dbReference>
<dbReference type="PANTHER" id="PTHR41523:SF8">
    <property type="entry name" value="ETHYLENE RESPONSE SENSOR PROTEIN"/>
    <property type="match status" value="1"/>
</dbReference>
<gene>
    <name evidence="11" type="ORF">Q8A70_25975</name>
</gene>
<dbReference type="EC" id="2.7.13.3" evidence="3"/>
<dbReference type="GO" id="GO:0016301">
    <property type="term" value="F:kinase activity"/>
    <property type="evidence" value="ECO:0007669"/>
    <property type="project" value="UniProtKB-KW"/>
</dbReference>
<dbReference type="Pfam" id="PF07568">
    <property type="entry name" value="HisKA_2"/>
    <property type="match status" value="1"/>
</dbReference>
<evidence type="ECO:0000256" key="2">
    <source>
        <dbReference type="ARBA" id="ARBA00004370"/>
    </source>
</evidence>
<comment type="catalytic activity">
    <reaction evidence="1">
        <text>ATP + protein L-histidine = ADP + protein N-phospho-L-histidine.</text>
        <dbReference type="EC" id="2.7.13.3"/>
    </reaction>
</comment>
<organism evidence="11 12">
    <name type="scientific">Dongia sedimenti</name>
    <dbReference type="NCBI Taxonomy" id="3064282"/>
    <lineage>
        <taxon>Bacteria</taxon>
        <taxon>Pseudomonadati</taxon>
        <taxon>Pseudomonadota</taxon>
        <taxon>Alphaproteobacteria</taxon>
        <taxon>Rhodospirillales</taxon>
        <taxon>Dongiaceae</taxon>
        <taxon>Dongia</taxon>
    </lineage>
</organism>
<dbReference type="Pfam" id="PF02518">
    <property type="entry name" value="HATPase_c"/>
    <property type="match status" value="1"/>
</dbReference>
<evidence type="ECO:0000313" key="12">
    <source>
        <dbReference type="Proteomes" id="UP001230156"/>
    </source>
</evidence>